<name>A0A835SE38_CHLIN</name>
<evidence type="ECO:0000313" key="2">
    <source>
        <dbReference type="EMBL" id="KAG2423856.1"/>
    </source>
</evidence>
<sequence>MGADVARNITVLNLEGTDEGALDLPTLTTVALTLAGTLRHVRTLKLSTRPCGANGFRNLYAVHSALRGAFPALEELCLPVSACLRGLEVFAGSALHTVRVLKNSYRVLRLSHVRSLLPLSQLRHLDLAGTCSDDFYDGGDWDDLYESEGADADADDGSPAGVEYLALGDVTLAEKLRQQDEEDGPELCAALRRLLASAPPALESLRLHRLFREVEFVGGRVTRAVMWTTVFDLWRAAAALLPRLEATGQRLPLLEVDTMEGDSDEVFSLLQPHTAFGRLLVKCNRLEVRRLELSVGPSSEHSVALQAVKAVQGGGAGGEGGDSVAAAAGRCGSGGRGTDGAATAAPAAVMELTAEQLLERAADKIWTAASVQGAASMAEAEMGADVAARAADSQERSYTLCFTERERWNVLLRGPFVWQLTCGPGAGDGTRLLTDWLDSLLAARPPPPAAAAQGSGMGAAGATRAKMRRCSFAPCGSGNAMATLTFDYPIEALQLHQAVAESAEAGTTPSCLLVCPFLHRDYWSLAIAEVIQELWDDHVSSAHQPAAAVVRTAAAAPGAGAEADGPADGGGGGGLAKPTPAGAHTREGQGEAAGGEVEAAADGEPGRMQGGQPAGDAVGGGGGDDDLQVLMRLLQLLMQAQVAAVCRPP</sequence>
<organism evidence="2 3">
    <name type="scientific">Chlamydomonas incerta</name>
    <dbReference type="NCBI Taxonomy" id="51695"/>
    <lineage>
        <taxon>Eukaryota</taxon>
        <taxon>Viridiplantae</taxon>
        <taxon>Chlorophyta</taxon>
        <taxon>core chlorophytes</taxon>
        <taxon>Chlorophyceae</taxon>
        <taxon>CS clade</taxon>
        <taxon>Chlamydomonadales</taxon>
        <taxon>Chlamydomonadaceae</taxon>
        <taxon>Chlamydomonas</taxon>
    </lineage>
</organism>
<reference evidence="2" key="1">
    <citation type="journal article" date="2020" name="bioRxiv">
        <title>Comparative genomics of Chlamydomonas.</title>
        <authorList>
            <person name="Craig R.J."/>
            <person name="Hasan A.R."/>
            <person name="Ness R.W."/>
            <person name="Keightley P.D."/>
        </authorList>
    </citation>
    <scope>NUCLEOTIDE SEQUENCE</scope>
    <source>
        <strain evidence="2">SAG 7.73</strain>
    </source>
</reference>
<feature type="compositionally biased region" description="Low complexity" evidence="1">
    <location>
        <begin position="594"/>
        <end position="603"/>
    </location>
</feature>
<dbReference type="Proteomes" id="UP000650467">
    <property type="component" value="Unassembled WGS sequence"/>
</dbReference>
<keyword evidence="3" id="KW-1185">Reference proteome</keyword>
<dbReference type="AlphaFoldDB" id="A0A835SE38"/>
<accession>A0A835SE38</accession>
<dbReference type="OrthoDB" id="559197at2759"/>
<proteinExistence type="predicted"/>
<feature type="compositionally biased region" description="Gly residues" evidence="1">
    <location>
        <begin position="608"/>
        <end position="622"/>
    </location>
</feature>
<evidence type="ECO:0000256" key="1">
    <source>
        <dbReference type="SAM" id="MobiDB-lite"/>
    </source>
</evidence>
<evidence type="ECO:0000313" key="3">
    <source>
        <dbReference type="Proteomes" id="UP000650467"/>
    </source>
</evidence>
<feature type="region of interest" description="Disordered" evidence="1">
    <location>
        <begin position="559"/>
        <end position="623"/>
    </location>
</feature>
<gene>
    <name evidence="2" type="ORF">HXX76_015016</name>
</gene>
<protein>
    <submittedName>
        <fullName evidence="2">Uncharacterized protein</fullName>
    </submittedName>
</protein>
<comment type="caution">
    <text evidence="2">The sequence shown here is derived from an EMBL/GenBank/DDBJ whole genome shotgun (WGS) entry which is preliminary data.</text>
</comment>
<dbReference type="EMBL" id="JAEHOC010000073">
    <property type="protein sequence ID" value="KAG2423856.1"/>
    <property type="molecule type" value="Genomic_DNA"/>
</dbReference>